<accession>A0A1U7NTE1</accession>
<dbReference type="CDD" id="cd10959">
    <property type="entry name" value="CE4_NodB_like_3"/>
    <property type="match status" value="1"/>
</dbReference>
<dbReference type="GO" id="GO:0005975">
    <property type="term" value="P:carbohydrate metabolic process"/>
    <property type="evidence" value="ECO:0007669"/>
    <property type="project" value="InterPro"/>
</dbReference>
<dbReference type="STRING" id="249408.BOO71_0012700"/>
<dbReference type="EMBL" id="MSTI01000152">
    <property type="protein sequence ID" value="OLV16193.1"/>
    <property type="molecule type" value="Genomic_DNA"/>
</dbReference>
<dbReference type="InterPro" id="IPR006311">
    <property type="entry name" value="TAT_signal"/>
</dbReference>
<evidence type="ECO:0000313" key="5">
    <source>
        <dbReference type="EMBL" id="OLV16193.1"/>
    </source>
</evidence>
<feature type="signal peptide" evidence="3">
    <location>
        <begin position="1"/>
        <end position="26"/>
    </location>
</feature>
<dbReference type="SUPFAM" id="SSF88713">
    <property type="entry name" value="Glycoside hydrolase/deacetylase"/>
    <property type="match status" value="1"/>
</dbReference>
<keyword evidence="3" id="KW-0732">Signal</keyword>
<keyword evidence="2" id="KW-0378">Hydrolase</keyword>
<keyword evidence="6" id="KW-1185">Reference proteome</keyword>
<keyword evidence="1" id="KW-0479">Metal-binding</keyword>
<dbReference type="RefSeq" id="WP_075835991.1">
    <property type="nucleotide sequence ID" value="NZ_MSTI01000152.1"/>
</dbReference>
<dbReference type="Gene3D" id="3.20.20.370">
    <property type="entry name" value="Glycoside hydrolase/deacetylase"/>
    <property type="match status" value="1"/>
</dbReference>
<dbReference type="Proteomes" id="UP000186607">
    <property type="component" value="Unassembled WGS sequence"/>
</dbReference>
<evidence type="ECO:0000313" key="6">
    <source>
        <dbReference type="Proteomes" id="UP000186607"/>
    </source>
</evidence>
<dbReference type="PANTHER" id="PTHR10587:SF133">
    <property type="entry name" value="CHITIN DEACETYLASE 1-RELATED"/>
    <property type="match status" value="1"/>
</dbReference>
<dbReference type="InterPro" id="IPR011330">
    <property type="entry name" value="Glyco_hydro/deAcase_b/a-brl"/>
</dbReference>
<dbReference type="PROSITE" id="PS51677">
    <property type="entry name" value="NODB"/>
    <property type="match status" value="1"/>
</dbReference>
<dbReference type="InterPro" id="IPR050248">
    <property type="entry name" value="Polysacc_deacetylase_ArnD"/>
</dbReference>
<dbReference type="PROSITE" id="PS51318">
    <property type="entry name" value="TAT"/>
    <property type="match status" value="1"/>
</dbReference>
<gene>
    <name evidence="5" type="ORF">BOO71_0012700</name>
</gene>
<evidence type="ECO:0000256" key="2">
    <source>
        <dbReference type="ARBA" id="ARBA00022801"/>
    </source>
</evidence>
<evidence type="ECO:0000256" key="3">
    <source>
        <dbReference type="SAM" id="SignalP"/>
    </source>
</evidence>
<dbReference type="InterPro" id="IPR002509">
    <property type="entry name" value="NODB_dom"/>
</dbReference>
<name>A0A1U7NTE1_9DEIO</name>
<dbReference type="AlphaFoldDB" id="A0A1U7NTE1"/>
<proteinExistence type="predicted"/>
<organism evidence="5 6">
    <name type="scientific">Deinococcus marmoris</name>
    <dbReference type="NCBI Taxonomy" id="249408"/>
    <lineage>
        <taxon>Bacteria</taxon>
        <taxon>Thermotogati</taxon>
        <taxon>Deinococcota</taxon>
        <taxon>Deinococci</taxon>
        <taxon>Deinococcales</taxon>
        <taxon>Deinococcaceae</taxon>
        <taxon>Deinococcus</taxon>
    </lineage>
</organism>
<dbReference type="Pfam" id="PF01522">
    <property type="entry name" value="Polysacc_deac_1"/>
    <property type="match status" value="1"/>
</dbReference>
<dbReference type="GO" id="GO:0016020">
    <property type="term" value="C:membrane"/>
    <property type="evidence" value="ECO:0007669"/>
    <property type="project" value="TreeGrafter"/>
</dbReference>
<reference evidence="5 6" key="1">
    <citation type="submission" date="2017-01" db="EMBL/GenBank/DDBJ databases">
        <title>Genome Analysis of Deinococcus marmoris KOPRI26562.</title>
        <authorList>
            <person name="Kim J.H."/>
            <person name="Oh H.-M."/>
        </authorList>
    </citation>
    <scope>NUCLEOTIDE SEQUENCE [LARGE SCALE GENOMIC DNA]</scope>
    <source>
        <strain evidence="5 6">KOPRI26562</strain>
    </source>
</reference>
<comment type="caution">
    <text evidence="5">The sequence shown here is derived from an EMBL/GenBank/DDBJ whole genome shotgun (WGS) entry which is preliminary data.</text>
</comment>
<sequence>MTRILPRRIVLGLLLAGAVHQAAAFAAAPSVHPSALARKAAQMPGQIQPVAPGTRPAPPLPTLTLTPPITQVYRVEYLSNGFIEAAHAIVTVTPAERGTLRPLAAEVVRRVLAARPSLSEVDLSMYDRGSYAGFGGPLPVLTASVPRNRLDDFLAWTAQEQAGSAASAGSVASYERVWVNPGNLPAYREPDQVLETTPKLQTDKAAPVHQARQNVRDIRRTTAQIVGGLHDGLLYRGRRGGGRIAALTFDDAPHPLFEPLLLDLLRRSGDHATFFVIGRNARAYPYFVRDMAAAGHEVGNHTYHHVRLPPLPLAEASREMQWDNDVIRELTGKPARYFRPPGGDYTPQTLEAARRLGLTTVFWTDDPGDFANPGDALLEARLKRNLRPGGIVLLHDNAPQMLDVLREFLRVARQERVHLTTVGGLPK</sequence>
<dbReference type="GO" id="GO:0016810">
    <property type="term" value="F:hydrolase activity, acting on carbon-nitrogen (but not peptide) bonds"/>
    <property type="evidence" value="ECO:0007669"/>
    <property type="project" value="InterPro"/>
</dbReference>
<dbReference type="PANTHER" id="PTHR10587">
    <property type="entry name" value="GLYCOSYL TRANSFERASE-RELATED"/>
    <property type="match status" value="1"/>
</dbReference>
<feature type="domain" description="NodB homology" evidence="4">
    <location>
        <begin position="243"/>
        <end position="422"/>
    </location>
</feature>
<evidence type="ECO:0000259" key="4">
    <source>
        <dbReference type="PROSITE" id="PS51677"/>
    </source>
</evidence>
<evidence type="ECO:0000256" key="1">
    <source>
        <dbReference type="ARBA" id="ARBA00022723"/>
    </source>
</evidence>
<feature type="chain" id="PRO_5012911253" evidence="3">
    <location>
        <begin position="27"/>
        <end position="427"/>
    </location>
</feature>
<dbReference type="GO" id="GO:0046872">
    <property type="term" value="F:metal ion binding"/>
    <property type="evidence" value="ECO:0007669"/>
    <property type="project" value="UniProtKB-KW"/>
</dbReference>
<protein>
    <submittedName>
        <fullName evidence="5">Polysaccharide deacetylase</fullName>
    </submittedName>
</protein>